<organism evidence="2 3">
    <name type="scientific">Phytophthora infestans (strain T30-4)</name>
    <name type="common">Potato late blight agent</name>
    <dbReference type="NCBI Taxonomy" id="403677"/>
    <lineage>
        <taxon>Eukaryota</taxon>
        <taxon>Sar</taxon>
        <taxon>Stramenopiles</taxon>
        <taxon>Oomycota</taxon>
        <taxon>Peronosporomycetes</taxon>
        <taxon>Peronosporales</taxon>
        <taxon>Peronosporaceae</taxon>
        <taxon>Phytophthora</taxon>
    </lineage>
</organism>
<dbReference type="Proteomes" id="UP000006643">
    <property type="component" value="Unassembled WGS sequence"/>
</dbReference>
<dbReference type="SUPFAM" id="SSF53649">
    <property type="entry name" value="Alkaline phosphatase-like"/>
    <property type="match status" value="1"/>
</dbReference>
<dbReference type="RefSeq" id="XP_002905928.1">
    <property type="nucleotide sequence ID" value="XM_002905882.1"/>
</dbReference>
<accession>D0N0W7</accession>
<dbReference type="InterPro" id="IPR000917">
    <property type="entry name" value="Sulfatase_N"/>
</dbReference>
<evidence type="ECO:0000259" key="1">
    <source>
        <dbReference type="Pfam" id="PF00884"/>
    </source>
</evidence>
<dbReference type="PANTHER" id="PTHR43751:SF3">
    <property type="entry name" value="SULFATASE N-TERMINAL DOMAIN-CONTAINING PROTEIN"/>
    <property type="match status" value="1"/>
</dbReference>
<dbReference type="Gene3D" id="3.40.720.10">
    <property type="entry name" value="Alkaline Phosphatase, subunit A"/>
    <property type="match status" value="2"/>
</dbReference>
<gene>
    <name evidence="2" type="ORF">PITG_04275</name>
</gene>
<dbReference type="GeneID" id="9479965"/>
<protein>
    <submittedName>
        <fullName evidence="2">Sulfatase-like protein</fullName>
    </submittedName>
</protein>
<keyword evidence="3" id="KW-1185">Reference proteome</keyword>
<dbReference type="PANTHER" id="PTHR43751">
    <property type="entry name" value="SULFATASE"/>
    <property type="match status" value="1"/>
</dbReference>
<dbReference type="OrthoDB" id="124845at2759"/>
<feature type="domain" description="Sulfatase N-terminal" evidence="1">
    <location>
        <begin position="259"/>
        <end position="358"/>
    </location>
</feature>
<dbReference type="VEuPathDB" id="FungiDB:PITG_04275"/>
<proteinExistence type="predicted"/>
<dbReference type="KEGG" id="pif:PITG_04275"/>
<dbReference type="Pfam" id="PF00884">
    <property type="entry name" value="Sulfatase"/>
    <property type="match status" value="2"/>
</dbReference>
<evidence type="ECO:0000313" key="3">
    <source>
        <dbReference type="Proteomes" id="UP000006643"/>
    </source>
</evidence>
<dbReference type="InParanoid" id="D0N0W7"/>
<sequence length="554" mass="62857">MTAQYGDDAVIKLLQNTQRPGASQVARMVRTTQFDGWIEQKKTAGGIYTFLKLDVKDADVLAKPVLHTWISFVKTKLKEDPYDFALKLTKQYEEDALHKRLMAASTTASTRDIAKGLEFAQIKKWLTTGKAEDDVLKISLVPADKELGLLKHPALQTFISYATKHHTLDPYEVLVLKLAKRHGEDELPKMLVKAKSDSDLVSMAVKLESTQFKIWKEKAELSKHFDNDLNLARALKAAKTKLQSCSGVVGEEDPSNLFKGSNLTITPNFDRWAKRGVALRNIWSSIPTSRSLESVLYAQVPYHSNTETGTTGGKRNTKLSGLPQLFSEKGYETYFTTGSTLGFDNWDTFLPSHGFENVERARQGEPKVPMFVTHYTISSHEPYDSLPKWYEESEKPDFSAMYEGEQHANRIKRYMNARYFTDTELGKFMDRMHNEEFLHDTIVVIFGDHGQAPEVDKFNLHEESATRVPAAIIAEGRLGSAVGLVLNDVAEQHYWVTEGMQNGVDSMMLHVTETDFHMTTDLLPLLKPEERAEWEALREDGRRITAYLKKREQP</sequence>
<evidence type="ECO:0000313" key="2">
    <source>
        <dbReference type="EMBL" id="EEY67280.1"/>
    </source>
</evidence>
<dbReference type="HOGENOM" id="CLU_492187_0_0_1"/>
<name>D0N0W7_PHYIT</name>
<dbReference type="InterPro" id="IPR017850">
    <property type="entry name" value="Alkaline_phosphatase_core_sf"/>
</dbReference>
<reference evidence="3" key="1">
    <citation type="journal article" date="2009" name="Nature">
        <title>Genome sequence and analysis of the Irish potato famine pathogen Phytophthora infestans.</title>
        <authorList>
            <consortium name="The Broad Institute Genome Sequencing Platform"/>
            <person name="Haas B.J."/>
            <person name="Kamoun S."/>
            <person name="Zody M.C."/>
            <person name="Jiang R.H."/>
            <person name="Handsaker R.E."/>
            <person name="Cano L.M."/>
            <person name="Grabherr M."/>
            <person name="Kodira C.D."/>
            <person name="Raffaele S."/>
            <person name="Torto-Alalibo T."/>
            <person name="Bozkurt T.O."/>
            <person name="Ah-Fong A.M."/>
            <person name="Alvarado L."/>
            <person name="Anderson V.L."/>
            <person name="Armstrong M.R."/>
            <person name="Avrova A."/>
            <person name="Baxter L."/>
            <person name="Beynon J."/>
            <person name="Boevink P.C."/>
            <person name="Bollmann S.R."/>
            <person name="Bos J.I."/>
            <person name="Bulone V."/>
            <person name="Cai G."/>
            <person name="Cakir C."/>
            <person name="Carrington J.C."/>
            <person name="Chawner M."/>
            <person name="Conti L."/>
            <person name="Costanzo S."/>
            <person name="Ewan R."/>
            <person name="Fahlgren N."/>
            <person name="Fischbach M.A."/>
            <person name="Fugelstad J."/>
            <person name="Gilroy E.M."/>
            <person name="Gnerre S."/>
            <person name="Green P.J."/>
            <person name="Grenville-Briggs L.J."/>
            <person name="Griffith J."/>
            <person name="Grunwald N.J."/>
            <person name="Horn K."/>
            <person name="Horner N.R."/>
            <person name="Hu C.H."/>
            <person name="Huitema E."/>
            <person name="Jeong D.H."/>
            <person name="Jones A.M."/>
            <person name="Jones J.D."/>
            <person name="Jones R.W."/>
            <person name="Karlsson E.K."/>
            <person name="Kunjeti S.G."/>
            <person name="Lamour K."/>
            <person name="Liu Z."/>
            <person name="Ma L."/>
            <person name="Maclean D."/>
            <person name="Chibucos M.C."/>
            <person name="McDonald H."/>
            <person name="McWalters J."/>
            <person name="Meijer H.J."/>
            <person name="Morgan W."/>
            <person name="Morris P.F."/>
            <person name="Munro C.A."/>
            <person name="O'Neill K."/>
            <person name="Ospina-Giraldo M."/>
            <person name="Pinzon A."/>
            <person name="Pritchard L."/>
            <person name="Ramsahoye B."/>
            <person name="Ren Q."/>
            <person name="Restrepo S."/>
            <person name="Roy S."/>
            <person name="Sadanandom A."/>
            <person name="Savidor A."/>
            <person name="Schornack S."/>
            <person name="Schwartz D.C."/>
            <person name="Schumann U.D."/>
            <person name="Schwessinger B."/>
            <person name="Seyer L."/>
            <person name="Sharpe T."/>
            <person name="Silvar C."/>
            <person name="Song J."/>
            <person name="Studholme D.J."/>
            <person name="Sykes S."/>
            <person name="Thines M."/>
            <person name="van de Vondervoort P.J."/>
            <person name="Phuntumart V."/>
            <person name="Wawra S."/>
            <person name="Weide R."/>
            <person name="Win J."/>
            <person name="Young C."/>
            <person name="Zhou S."/>
            <person name="Fry W."/>
            <person name="Meyers B.C."/>
            <person name="van West P."/>
            <person name="Ristaino J."/>
            <person name="Govers F."/>
            <person name="Birch P.R."/>
            <person name="Whisson S.C."/>
            <person name="Judelson H.S."/>
            <person name="Nusbaum C."/>
        </authorList>
    </citation>
    <scope>NUCLEOTIDE SEQUENCE [LARGE SCALE GENOMIC DNA]</scope>
    <source>
        <strain evidence="3">T30-4</strain>
    </source>
</reference>
<dbReference type="EMBL" id="DS028122">
    <property type="protein sequence ID" value="EEY67280.1"/>
    <property type="molecule type" value="Genomic_DNA"/>
</dbReference>
<dbReference type="eggNOG" id="ENOG502SCMC">
    <property type="taxonomic scope" value="Eukaryota"/>
</dbReference>
<dbReference type="InterPro" id="IPR052701">
    <property type="entry name" value="GAG_Ulvan_Degrading_Sulfatases"/>
</dbReference>
<feature type="domain" description="Sulfatase N-terminal" evidence="1">
    <location>
        <begin position="367"/>
        <end position="476"/>
    </location>
</feature>
<dbReference type="AlphaFoldDB" id="D0N0W7"/>
<dbReference type="STRING" id="403677.D0N0W7"/>